<evidence type="ECO:0000313" key="2">
    <source>
        <dbReference type="EMBL" id="KAF2707187.1"/>
    </source>
</evidence>
<dbReference type="Proteomes" id="UP000799428">
    <property type="component" value="Unassembled WGS sequence"/>
</dbReference>
<proteinExistence type="predicted"/>
<accession>A0A6G1K483</accession>
<name>A0A6G1K483_9PLEO</name>
<organism evidence="2 3">
    <name type="scientific">Pleomassaria siparia CBS 279.74</name>
    <dbReference type="NCBI Taxonomy" id="1314801"/>
    <lineage>
        <taxon>Eukaryota</taxon>
        <taxon>Fungi</taxon>
        <taxon>Dikarya</taxon>
        <taxon>Ascomycota</taxon>
        <taxon>Pezizomycotina</taxon>
        <taxon>Dothideomycetes</taxon>
        <taxon>Pleosporomycetidae</taxon>
        <taxon>Pleosporales</taxon>
        <taxon>Pleomassariaceae</taxon>
        <taxon>Pleomassaria</taxon>
    </lineage>
</organism>
<feature type="region of interest" description="Disordered" evidence="1">
    <location>
        <begin position="1"/>
        <end position="35"/>
    </location>
</feature>
<feature type="compositionally biased region" description="Polar residues" evidence="1">
    <location>
        <begin position="1"/>
        <end position="14"/>
    </location>
</feature>
<dbReference type="AlphaFoldDB" id="A0A6G1K483"/>
<feature type="region of interest" description="Disordered" evidence="1">
    <location>
        <begin position="573"/>
        <end position="592"/>
    </location>
</feature>
<gene>
    <name evidence="2" type="ORF">K504DRAFT_492717</name>
</gene>
<feature type="region of interest" description="Disordered" evidence="1">
    <location>
        <begin position="55"/>
        <end position="119"/>
    </location>
</feature>
<feature type="region of interest" description="Disordered" evidence="1">
    <location>
        <begin position="238"/>
        <end position="257"/>
    </location>
</feature>
<sequence length="592" mass="66534">MESSPRSQTAQQSPIPVPDLDFSERPLINEITPPPLASPCIIQYSAQALHLSRSIAHDSGSREEVASEVAESEESKADDLDELAVKRAYSDAEFSDEELVEQEEERDQDVENMDSDEPMLTYTMLGYSDEELEDESNGPSQRPSAEYRRLDHQLQVLEVANKDPVYGGLTITGIGRLSYDFGTDSNRTSDSTRDIGDRYYPQRPDKYDSDVSNRFQNSYRQSDDSALSQPLSIGYNNRYEGDVDSNHSDDGLLASSPPSWYPRRTRVGGHRESFPCNFSFPEGPSTEALQGEDSLAATDFERKTHALQSIKSGLCDLYNSGSLRAWNHQASDPFIDRPVQRGQTSGVRDSYRSDEFNALPSYRSSLSSTRKSIGSNPFIRQCLRTNNVPSLGLNSDSASSTMFGNMFHEEKSELEEPSPYPAVDEETGLKIVAFLNKIAGSTAIINRRMQRIVRQRYAINDATTRGAIFLKYKGRELIEDQIDEAMALRGKDAEESKDLEEKQLCEQKRELFGEIQKLEPLFWKLEDESGGLRDRLAFIQSLDAGFDSTLRKMLVYEQSQADVESVVKKYESLLGESEPDSDQESELESLLS</sequence>
<protein>
    <submittedName>
        <fullName evidence="2">Uncharacterized protein</fullName>
    </submittedName>
</protein>
<dbReference type="EMBL" id="MU005774">
    <property type="protein sequence ID" value="KAF2707187.1"/>
    <property type="molecule type" value="Genomic_DNA"/>
</dbReference>
<evidence type="ECO:0000313" key="3">
    <source>
        <dbReference type="Proteomes" id="UP000799428"/>
    </source>
</evidence>
<feature type="compositionally biased region" description="Basic and acidic residues" evidence="1">
    <location>
        <begin position="73"/>
        <end position="90"/>
    </location>
</feature>
<feature type="region of interest" description="Disordered" evidence="1">
    <location>
        <begin position="179"/>
        <end position="212"/>
    </location>
</feature>
<evidence type="ECO:0000256" key="1">
    <source>
        <dbReference type="SAM" id="MobiDB-lite"/>
    </source>
</evidence>
<feature type="compositionally biased region" description="Basic and acidic residues" evidence="1">
    <location>
        <begin position="239"/>
        <end position="250"/>
    </location>
</feature>
<keyword evidence="3" id="KW-1185">Reference proteome</keyword>
<feature type="compositionally biased region" description="Acidic residues" evidence="1">
    <location>
        <begin position="93"/>
        <end position="117"/>
    </location>
</feature>
<feature type="compositionally biased region" description="Basic and acidic residues" evidence="1">
    <location>
        <begin position="55"/>
        <end position="65"/>
    </location>
</feature>
<feature type="compositionally biased region" description="Acidic residues" evidence="1">
    <location>
        <begin position="577"/>
        <end position="592"/>
    </location>
</feature>
<reference evidence="2" key="1">
    <citation type="journal article" date="2020" name="Stud. Mycol.">
        <title>101 Dothideomycetes genomes: a test case for predicting lifestyles and emergence of pathogens.</title>
        <authorList>
            <person name="Haridas S."/>
            <person name="Albert R."/>
            <person name="Binder M."/>
            <person name="Bloem J."/>
            <person name="Labutti K."/>
            <person name="Salamov A."/>
            <person name="Andreopoulos B."/>
            <person name="Baker S."/>
            <person name="Barry K."/>
            <person name="Bills G."/>
            <person name="Bluhm B."/>
            <person name="Cannon C."/>
            <person name="Castanera R."/>
            <person name="Culley D."/>
            <person name="Daum C."/>
            <person name="Ezra D."/>
            <person name="Gonzalez J."/>
            <person name="Henrissat B."/>
            <person name="Kuo A."/>
            <person name="Liang C."/>
            <person name="Lipzen A."/>
            <person name="Lutzoni F."/>
            <person name="Magnuson J."/>
            <person name="Mondo S."/>
            <person name="Nolan M."/>
            <person name="Ohm R."/>
            <person name="Pangilinan J."/>
            <person name="Park H.-J."/>
            <person name="Ramirez L."/>
            <person name="Alfaro M."/>
            <person name="Sun H."/>
            <person name="Tritt A."/>
            <person name="Yoshinaga Y."/>
            <person name="Zwiers L.-H."/>
            <person name="Turgeon B."/>
            <person name="Goodwin S."/>
            <person name="Spatafora J."/>
            <person name="Crous P."/>
            <person name="Grigoriev I."/>
        </authorList>
    </citation>
    <scope>NUCLEOTIDE SEQUENCE</scope>
    <source>
        <strain evidence="2">CBS 279.74</strain>
    </source>
</reference>